<dbReference type="AlphaFoldDB" id="I2GX40"/>
<feature type="domain" description="Zn(2)-C6 fungal-type" evidence="7">
    <location>
        <begin position="44"/>
        <end position="73"/>
    </location>
</feature>
<keyword evidence="5" id="KW-0539">Nucleus</keyword>
<feature type="compositionally biased region" description="Basic and acidic residues" evidence="6">
    <location>
        <begin position="899"/>
        <end position="924"/>
    </location>
</feature>
<dbReference type="GO" id="GO:0008270">
    <property type="term" value="F:zinc ion binding"/>
    <property type="evidence" value="ECO:0007669"/>
    <property type="project" value="InterPro"/>
</dbReference>
<feature type="region of interest" description="Disordered" evidence="6">
    <location>
        <begin position="899"/>
        <end position="928"/>
    </location>
</feature>
<reference evidence="8 9" key="1">
    <citation type="journal article" date="2011" name="Proc. Natl. Acad. Sci. U.S.A.">
        <title>Evolutionary erosion of yeast sex chromosomes by mating-type switching accidents.</title>
        <authorList>
            <person name="Gordon J.L."/>
            <person name="Armisen D."/>
            <person name="Proux-Wera E."/>
            <person name="Oheigeartaigh S.S."/>
            <person name="Byrne K.P."/>
            <person name="Wolfe K.H."/>
        </authorList>
    </citation>
    <scope>NUCLEOTIDE SEQUENCE [LARGE SCALE GENOMIC DNA]</scope>
    <source>
        <strain evidence="9">ATCC 34711 / CBS 6284 / DSM 70876 / NBRC 10599 / NRRL Y-10934 / UCD 77-7</strain>
    </source>
</reference>
<dbReference type="EMBL" id="HE806316">
    <property type="protein sequence ID" value="CCH58692.1"/>
    <property type="molecule type" value="Genomic_DNA"/>
</dbReference>
<dbReference type="InterPro" id="IPR001138">
    <property type="entry name" value="Zn2Cys6_DnaBD"/>
</dbReference>
<dbReference type="Pfam" id="PF00172">
    <property type="entry name" value="Zn_clus"/>
    <property type="match status" value="1"/>
</dbReference>
<dbReference type="GO" id="GO:0006351">
    <property type="term" value="P:DNA-templated transcription"/>
    <property type="evidence" value="ECO:0007669"/>
    <property type="project" value="InterPro"/>
</dbReference>
<comment type="subcellular location">
    <subcellularLocation>
        <location evidence="1">Nucleus</location>
    </subcellularLocation>
</comment>
<dbReference type="HOGENOM" id="CLU_304446_0_0_1"/>
<dbReference type="InterPro" id="IPR007219">
    <property type="entry name" value="XnlR_reg_dom"/>
</dbReference>
<organism evidence="8 9">
    <name type="scientific">Henningerozyma blattae (strain ATCC 34711 / CBS 6284 / DSM 70876 / NBRC 10599 / NRRL Y-10934 / UCD 77-7)</name>
    <name type="common">Yeast</name>
    <name type="synonym">Tetrapisispora blattae</name>
    <dbReference type="NCBI Taxonomy" id="1071380"/>
    <lineage>
        <taxon>Eukaryota</taxon>
        <taxon>Fungi</taxon>
        <taxon>Dikarya</taxon>
        <taxon>Ascomycota</taxon>
        <taxon>Saccharomycotina</taxon>
        <taxon>Saccharomycetes</taxon>
        <taxon>Saccharomycetales</taxon>
        <taxon>Saccharomycetaceae</taxon>
        <taxon>Henningerozyma</taxon>
    </lineage>
</organism>
<keyword evidence="2" id="KW-0479">Metal-binding</keyword>
<evidence type="ECO:0000256" key="4">
    <source>
        <dbReference type="ARBA" id="ARBA00023125"/>
    </source>
</evidence>
<dbReference type="CDD" id="cd00067">
    <property type="entry name" value="GAL4"/>
    <property type="match status" value="1"/>
</dbReference>
<feature type="compositionally biased region" description="Polar residues" evidence="6">
    <location>
        <begin position="1"/>
        <end position="20"/>
    </location>
</feature>
<dbReference type="PANTHER" id="PTHR46910:SF3">
    <property type="entry name" value="HALOTOLERANCE PROTEIN 9-RELATED"/>
    <property type="match status" value="1"/>
</dbReference>
<evidence type="ECO:0000313" key="8">
    <source>
        <dbReference type="EMBL" id="CCH58692.1"/>
    </source>
</evidence>
<name>I2GX40_HENB6</name>
<evidence type="ECO:0000259" key="7">
    <source>
        <dbReference type="PROSITE" id="PS50048"/>
    </source>
</evidence>
<proteinExistence type="predicted"/>
<dbReference type="SUPFAM" id="SSF57701">
    <property type="entry name" value="Zn2/Cys6 DNA-binding domain"/>
    <property type="match status" value="1"/>
</dbReference>
<dbReference type="eggNOG" id="ENOG502QV4Q">
    <property type="taxonomic scope" value="Eukaryota"/>
</dbReference>
<dbReference type="OrthoDB" id="3364175at2759"/>
<feature type="region of interest" description="Disordered" evidence="6">
    <location>
        <begin position="1"/>
        <end position="21"/>
    </location>
</feature>
<dbReference type="FunCoup" id="I2GX40">
    <property type="interactions" value="3743"/>
</dbReference>
<accession>I2GX40</accession>
<sequence length="1110" mass="127389">MSFRDTMTNPDANMSSSNNKKVPINKVTKQTQYQTTPTLSNKLECDGCTYMKLKCSGMHPCTNCLKAEKICQFPNQNNLSLLQAASLIDKTKIGTQQTSMQELIESKHTINLDQIPPLTAKTGNNGFYKDDIKIVEMLSNIQKSILQLKSTPNTSDQAISNGEVTDPGTLSLVEQLNKQANNIIRSWKPEVDMNKLNEEFKDFDYSKQKKNHKYSVETYLMKNKYRDVVHITSVSAWSGKQSDSNSGIHDSQISSYLAHQPVVDWMFGLYDPGLIFSLRGIGQYIRNITSDEQTTQDHIQIKETIYLLLRLFDVITVHISQYCVSISHPLESFLEREAKVEESLGNSPIIHVNMSTPPSIQDSLKSPTSSTYKDLVTVLINKLPFPFVEEITKVSRDKLFSTIESDFAMFHLVLQMFGSHKEAYDNFMINTKRDSNGNISSDSLQVFFKFSKQQEILLALAYHYYTCTFYHFDAMIVNIEYFELLLSLLDYQVWLSDLFGYEKVLSVAMNYAAKLGLYQWEFYVGLPEGAAERRRKLLWRLYCYEKIWSTTDGLISLIDEKNITFLLTKEFRTIGFSNNKDFIERVHLLPVSSDFDRLSLEELCFYGVCGSLQISSHFSTTTLYNEKFTSIKNTSLPSIFQRELINELFDEVNLTLIRLEALGKHTSKLFEIVRTNGQCLTEYLEPSLYIKIYDFVLSYYHNIVTVIWSVSNLMSRFIYPDLYNYYKNKIQVWMDRLGDVWWDMVTLLLNIDNDYILSHSLKFFLVASILTANKTFSVQKDLEPKYVFAILRVLEKIQNIAIYKEISNNKIVKDTILVQEYSRSHQILSIIAHTLLLIFKKQQKISKAQLFRYILLNAPDVADLPPALLDPKSYIFKPLMEPVDKSGFHLSMSRMLEKDKRFSSDKKEHDKNDHLNLTNDKKNDSTSAQTNNLMASNINSDVNNPMKNISLPNQMPQHIPNNIHSLNVASPKISKYINSSNINNNQPSRKPSIKNMMGLDEFSDINLATRHNTNVIDATLNSSPVSNRNHPEYKSTISLSNSNISDVPNNYGSIMDDSNPNIPLLQGYDLGTLDEFLDHGDLDDLWKTIWSDVYTDDTATNLTGNRPPMF</sequence>
<dbReference type="CDD" id="cd12148">
    <property type="entry name" value="fungal_TF_MHR"/>
    <property type="match status" value="1"/>
</dbReference>
<dbReference type="OMA" id="HRWEFYV"/>
<dbReference type="InterPro" id="IPR050987">
    <property type="entry name" value="AtrR-like"/>
</dbReference>
<protein>
    <recommendedName>
        <fullName evidence="7">Zn(2)-C6 fungal-type domain-containing protein</fullName>
    </recommendedName>
</protein>
<dbReference type="GO" id="GO:0000981">
    <property type="term" value="F:DNA-binding transcription factor activity, RNA polymerase II-specific"/>
    <property type="evidence" value="ECO:0007669"/>
    <property type="project" value="InterPro"/>
</dbReference>
<dbReference type="PROSITE" id="PS50048">
    <property type="entry name" value="ZN2_CY6_FUNGAL_2"/>
    <property type="match status" value="1"/>
</dbReference>
<dbReference type="Gene3D" id="4.10.240.10">
    <property type="entry name" value="Zn(2)-C6 fungal-type DNA-binding domain"/>
    <property type="match status" value="1"/>
</dbReference>
<dbReference type="Proteomes" id="UP000002866">
    <property type="component" value="Chromosome 1"/>
</dbReference>
<evidence type="ECO:0000256" key="5">
    <source>
        <dbReference type="ARBA" id="ARBA00023242"/>
    </source>
</evidence>
<dbReference type="KEGG" id="tbl:TBLA_0A09040"/>
<dbReference type="GO" id="GO:0003677">
    <property type="term" value="F:DNA binding"/>
    <property type="evidence" value="ECO:0007669"/>
    <property type="project" value="UniProtKB-KW"/>
</dbReference>
<dbReference type="GO" id="GO:0005634">
    <property type="term" value="C:nucleus"/>
    <property type="evidence" value="ECO:0007669"/>
    <property type="project" value="UniProtKB-SubCell"/>
</dbReference>
<dbReference type="InterPro" id="IPR036864">
    <property type="entry name" value="Zn2-C6_fun-type_DNA-bd_sf"/>
</dbReference>
<evidence type="ECO:0000256" key="6">
    <source>
        <dbReference type="SAM" id="MobiDB-lite"/>
    </source>
</evidence>
<dbReference type="RefSeq" id="XP_004178211.1">
    <property type="nucleotide sequence ID" value="XM_004178163.1"/>
</dbReference>
<evidence type="ECO:0000256" key="3">
    <source>
        <dbReference type="ARBA" id="ARBA00022833"/>
    </source>
</evidence>
<dbReference type="GeneID" id="14493496"/>
<dbReference type="InParanoid" id="I2GX40"/>
<dbReference type="Pfam" id="PF04082">
    <property type="entry name" value="Fungal_trans"/>
    <property type="match status" value="1"/>
</dbReference>
<keyword evidence="4" id="KW-0238">DNA-binding</keyword>
<dbReference type="GO" id="GO:0045944">
    <property type="term" value="P:positive regulation of transcription by RNA polymerase II"/>
    <property type="evidence" value="ECO:0007669"/>
    <property type="project" value="UniProtKB-ARBA"/>
</dbReference>
<keyword evidence="9" id="KW-1185">Reference proteome</keyword>
<evidence type="ECO:0000256" key="2">
    <source>
        <dbReference type="ARBA" id="ARBA00022723"/>
    </source>
</evidence>
<evidence type="ECO:0000313" key="9">
    <source>
        <dbReference type="Proteomes" id="UP000002866"/>
    </source>
</evidence>
<gene>
    <name evidence="8" type="primary">TBLA0A09040</name>
    <name evidence="8" type="ORF">TBLA_0A09040</name>
</gene>
<dbReference type="PANTHER" id="PTHR46910">
    <property type="entry name" value="TRANSCRIPTION FACTOR PDR1"/>
    <property type="match status" value="1"/>
</dbReference>
<keyword evidence="3" id="KW-0862">Zinc</keyword>
<evidence type="ECO:0000256" key="1">
    <source>
        <dbReference type="ARBA" id="ARBA00004123"/>
    </source>
</evidence>
<dbReference type="STRING" id="1071380.I2GX40"/>